<dbReference type="Gene3D" id="6.10.250.2410">
    <property type="match status" value="1"/>
</dbReference>
<protein>
    <recommendedName>
        <fullName evidence="2 3">Segregation and condensation protein A</fullName>
    </recommendedName>
</protein>
<dbReference type="GO" id="GO:0005737">
    <property type="term" value="C:cytoplasm"/>
    <property type="evidence" value="ECO:0007669"/>
    <property type="project" value="UniProtKB-SubCell"/>
</dbReference>
<dbReference type="AlphaFoldDB" id="A0A1H8EIN1"/>
<evidence type="ECO:0000256" key="3">
    <source>
        <dbReference type="HAMAP-Rule" id="MF_01805"/>
    </source>
</evidence>
<comment type="similarity">
    <text evidence="3">Belongs to the ScpA family.</text>
</comment>
<dbReference type="RefSeq" id="WP_091973250.1">
    <property type="nucleotide sequence ID" value="NZ_FODF01000001.1"/>
</dbReference>
<comment type="subcellular location">
    <subcellularLocation>
        <location evidence="3">Cytoplasm</location>
    </subcellularLocation>
    <text evidence="3">Associated with two foci at the outer edges of the nucleoid region in young cells, and at four foci within both cell halves in older cells.</text>
</comment>
<comment type="subunit">
    <text evidence="3">Component of a cohesin-like complex composed of ScpA, ScpB and the Smc homodimer, in which ScpA and ScpB bind to the head domain of Smc. The presence of the three proteins is required for the association of the complex with DNA.</text>
</comment>
<accession>A0A1H8EIN1</accession>
<dbReference type="GO" id="GO:0051301">
    <property type="term" value="P:cell division"/>
    <property type="evidence" value="ECO:0007669"/>
    <property type="project" value="UniProtKB-KW"/>
</dbReference>
<dbReference type="EMBL" id="FODF01000001">
    <property type="protein sequence ID" value="SEN19431.1"/>
    <property type="molecule type" value="Genomic_DNA"/>
</dbReference>
<dbReference type="OrthoDB" id="9811016at2"/>
<sequence length="278" mass="33467">MEYSIQTKKYEGPMELLLDLIKRNKIDISDISIVEITEQYVDYVDNMDEMNLDFASDFIDMAARLLEIKSRYILYLKYNSEDEEDPRKELVQKIEEYKKFREITDSLRDNIKEYDNRFYREKEEYLDEDDELDLSDITIDEIAKIALKIFRTIDDNEKSEEFLDKNEKLKSIVRQKNISVESRIDSIREKIKIESKVKFSDILESKEKREVIASFLAVLELIKMKEIVIRQEGVYQDIIIRKKDENEDIIINDKADKEYEKLEKKASRRMERKFKSQQ</sequence>
<keyword evidence="3" id="KW-0963">Cytoplasm</keyword>
<evidence type="ECO:0000256" key="2">
    <source>
        <dbReference type="ARBA" id="ARBA00044777"/>
    </source>
</evidence>
<dbReference type="PANTHER" id="PTHR33969">
    <property type="entry name" value="SEGREGATION AND CONDENSATION PROTEIN A"/>
    <property type="match status" value="1"/>
</dbReference>
<organism evidence="4 5">
    <name type="scientific">Peptostreptococcus russellii</name>
    <dbReference type="NCBI Taxonomy" id="215200"/>
    <lineage>
        <taxon>Bacteria</taxon>
        <taxon>Bacillati</taxon>
        <taxon>Bacillota</taxon>
        <taxon>Clostridia</taxon>
        <taxon>Peptostreptococcales</taxon>
        <taxon>Peptostreptococcaceae</taxon>
        <taxon>Peptostreptococcus</taxon>
    </lineage>
</organism>
<comment type="function">
    <text evidence="3">Participates in chromosomal partition during cell division. May act via the formation of a condensin-like complex containing Smc and ScpB that pull DNA away from mid-cell into both cell halves.</text>
</comment>
<name>A0A1H8EIN1_9FIRM</name>
<evidence type="ECO:0000256" key="1">
    <source>
        <dbReference type="ARBA" id="ARBA00022829"/>
    </source>
</evidence>
<dbReference type="InterPro" id="IPR023093">
    <property type="entry name" value="ScpA-like_C"/>
</dbReference>
<keyword evidence="3" id="KW-0132">Cell division</keyword>
<dbReference type="PANTHER" id="PTHR33969:SF2">
    <property type="entry name" value="SEGREGATION AND CONDENSATION PROTEIN A"/>
    <property type="match status" value="1"/>
</dbReference>
<evidence type="ECO:0000313" key="4">
    <source>
        <dbReference type="EMBL" id="SEN19431.1"/>
    </source>
</evidence>
<dbReference type="Proteomes" id="UP000199512">
    <property type="component" value="Unassembled WGS sequence"/>
</dbReference>
<dbReference type="GO" id="GO:0006260">
    <property type="term" value="P:DNA replication"/>
    <property type="evidence" value="ECO:0007669"/>
    <property type="project" value="UniProtKB-UniRule"/>
</dbReference>
<dbReference type="HAMAP" id="MF_01805">
    <property type="entry name" value="ScpA"/>
    <property type="match status" value="1"/>
</dbReference>
<evidence type="ECO:0000313" key="5">
    <source>
        <dbReference type="Proteomes" id="UP000199512"/>
    </source>
</evidence>
<dbReference type="GO" id="GO:0007059">
    <property type="term" value="P:chromosome segregation"/>
    <property type="evidence" value="ECO:0007669"/>
    <property type="project" value="UniProtKB-UniRule"/>
</dbReference>
<keyword evidence="3" id="KW-0131">Cell cycle</keyword>
<keyword evidence="1 3" id="KW-0159">Chromosome partition</keyword>
<proteinExistence type="inferred from homology"/>
<dbReference type="Pfam" id="PF02616">
    <property type="entry name" value="SMC_ScpA"/>
    <property type="match status" value="1"/>
</dbReference>
<dbReference type="STRING" id="215200.SAMN05216454_101141"/>
<dbReference type="Gene3D" id="1.10.10.580">
    <property type="entry name" value="Structural maintenance of chromosome 1. Chain E"/>
    <property type="match status" value="1"/>
</dbReference>
<reference evidence="4 5" key="1">
    <citation type="submission" date="2016-10" db="EMBL/GenBank/DDBJ databases">
        <authorList>
            <person name="de Groot N.N."/>
        </authorList>
    </citation>
    <scope>NUCLEOTIDE SEQUENCE [LARGE SCALE GENOMIC DNA]</scope>
    <source>
        <strain evidence="4 5">Calf135</strain>
    </source>
</reference>
<keyword evidence="5" id="KW-1185">Reference proteome</keyword>
<gene>
    <name evidence="3" type="primary">scpA</name>
    <name evidence="4" type="ORF">SAMN05216454_101141</name>
</gene>
<dbReference type="InterPro" id="IPR003768">
    <property type="entry name" value="ScpA"/>
</dbReference>